<dbReference type="EMBL" id="BK015770">
    <property type="protein sequence ID" value="DAE24157.1"/>
    <property type="molecule type" value="Genomic_DNA"/>
</dbReference>
<accession>A0A8S5QZJ3</accession>
<name>A0A8S5QZJ3_9CAUD</name>
<evidence type="ECO:0000313" key="1">
    <source>
        <dbReference type="EMBL" id="DAE24157.1"/>
    </source>
</evidence>
<protein>
    <submittedName>
        <fullName evidence="1">Minor tail protein Z</fullName>
    </submittedName>
</protein>
<reference evidence="1" key="1">
    <citation type="journal article" date="2021" name="Proc. Natl. Acad. Sci. U.S.A.">
        <title>A Catalog of Tens of Thousands of Viruses from Human Metagenomes Reveals Hidden Associations with Chronic Diseases.</title>
        <authorList>
            <person name="Tisza M.J."/>
            <person name="Buck C.B."/>
        </authorList>
    </citation>
    <scope>NUCLEOTIDE SEQUENCE</scope>
    <source>
        <strain evidence="1">CtNZz8</strain>
    </source>
</reference>
<proteinExistence type="predicted"/>
<sequence>MSDVTKVQSRHAVYAGLTVDIAEESLGRVSKLLSGINGGMYKAVGSALTRSAAAGRTVAKSAVTKEYSISASEFLSRTKNINHFVKDAGGNISVEFGFRGYVIPLLVFNTKLGRDGRIVTQVKRDKAASQLDHAFVAQVGGHRGVFEREGDERFPIHELYGPATPQMMYSNEDVLDEMEAKMADTYEKRIEHELMRVMNGW</sequence>
<organism evidence="1">
    <name type="scientific">Caudovirales sp. ctNZz8</name>
    <dbReference type="NCBI Taxonomy" id="2826772"/>
    <lineage>
        <taxon>Viruses</taxon>
        <taxon>Duplodnaviria</taxon>
        <taxon>Heunggongvirae</taxon>
        <taxon>Uroviricota</taxon>
        <taxon>Caudoviricetes</taxon>
    </lineage>
</organism>